<feature type="chain" id="PRO_5020815805" description="Tetratricopeptide repeat protein" evidence="1">
    <location>
        <begin position="23"/>
        <end position="264"/>
    </location>
</feature>
<evidence type="ECO:0000256" key="1">
    <source>
        <dbReference type="SAM" id="SignalP"/>
    </source>
</evidence>
<organism evidence="2 3">
    <name type="scientific">Muribaculum gordoncarteri</name>
    <dbReference type="NCBI Taxonomy" id="2530390"/>
    <lineage>
        <taxon>Bacteria</taxon>
        <taxon>Pseudomonadati</taxon>
        <taxon>Bacteroidota</taxon>
        <taxon>Bacteroidia</taxon>
        <taxon>Bacteroidales</taxon>
        <taxon>Muribaculaceae</taxon>
        <taxon>Muribaculum</taxon>
    </lineage>
</organism>
<gene>
    <name evidence="2" type="ORF">E7746_08175</name>
</gene>
<dbReference type="EMBL" id="CP039393">
    <property type="protein sequence ID" value="QCD35856.1"/>
    <property type="molecule type" value="Genomic_DNA"/>
</dbReference>
<dbReference type="Proteomes" id="UP000297031">
    <property type="component" value="Chromosome"/>
</dbReference>
<dbReference type="KEGG" id="mgod:E7746_08175"/>
<dbReference type="RefSeq" id="WP_136410499.1">
    <property type="nucleotide sequence ID" value="NZ_CP039393.1"/>
</dbReference>
<evidence type="ECO:0000313" key="3">
    <source>
        <dbReference type="Proteomes" id="UP000297031"/>
    </source>
</evidence>
<proteinExistence type="predicted"/>
<evidence type="ECO:0008006" key="4">
    <source>
        <dbReference type="Google" id="ProtNLM"/>
    </source>
</evidence>
<protein>
    <recommendedName>
        <fullName evidence="4">Tetratricopeptide repeat protein</fullName>
    </recommendedName>
</protein>
<reference evidence="2 3" key="1">
    <citation type="submission" date="2019-02" db="EMBL/GenBank/DDBJ databases">
        <title>Isolation and identification of novel species under the genus Muribaculum.</title>
        <authorList>
            <person name="Miyake S."/>
            <person name="Ding Y."/>
            <person name="Low A."/>
            <person name="Soh M."/>
            <person name="Seedorf H."/>
        </authorList>
    </citation>
    <scope>NUCLEOTIDE SEQUENCE [LARGE SCALE GENOMIC DNA]</scope>
    <source>
        <strain evidence="2 3">TLL-A4</strain>
    </source>
</reference>
<name>A0A4P7VL43_9BACT</name>
<keyword evidence="3" id="KW-1185">Reference proteome</keyword>
<dbReference type="OrthoDB" id="1046362at2"/>
<dbReference type="PROSITE" id="PS51257">
    <property type="entry name" value="PROKAR_LIPOPROTEIN"/>
    <property type="match status" value="1"/>
</dbReference>
<accession>A0A4P7VL43</accession>
<evidence type="ECO:0000313" key="2">
    <source>
        <dbReference type="EMBL" id="QCD35856.1"/>
    </source>
</evidence>
<dbReference type="AlphaFoldDB" id="A0A4P7VL43"/>
<feature type="signal peptide" evidence="1">
    <location>
        <begin position="1"/>
        <end position="22"/>
    </location>
</feature>
<sequence length="264" mass="29873">MNRFACLFIVLAALLSMLSGCHRNVSEKLATIDRMCEEDIDSAVAMLHALGNPDDFSARDRAVYALMVSRVGSRGKWPVNDSIIAIAADYNWSDEEAAYRLESNMCYAELCSKLGSRDEFVDGMLRALEAERVALEMNDNEALGRIYLAMSIFYNNIGKDDDALKYSEQSIKHSKLAGIDAYRLFRQKAMLIVNMHRDAEAVAFYDSLKTIYAVDSAIMVNLIFGELRSLVNIDFNRAQAEIDRLKSIDERLDKDLFQPFIKSF</sequence>
<keyword evidence="1" id="KW-0732">Signal</keyword>